<keyword evidence="11" id="KW-1185">Reference proteome</keyword>
<evidence type="ECO:0000256" key="2">
    <source>
        <dbReference type="ARBA" id="ARBA00005236"/>
    </source>
</evidence>
<evidence type="ECO:0000256" key="6">
    <source>
        <dbReference type="ARBA" id="ARBA00023136"/>
    </source>
</evidence>
<dbReference type="Pfam" id="PF02687">
    <property type="entry name" value="FtsX"/>
    <property type="match status" value="2"/>
</dbReference>
<feature type="domain" description="ABC3 transporter permease C-terminal" evidence="8">
    <location>
        <begin position="259"/>
        <end position="375"/>
    </location>
</feature>
<evidence type="ECO:0000256" key="1">
    <source>
        <dbReference type="ARBA" id="ARBA00004651"/>
    </source>
</evidence>
<dbReference type="Pfam" id="PF12704">
    <property type="entry name" value="MacB_PCD"/>
    <property type="match status" value="2"/>
</dbReference>
<evidence type="ECO:0000256" key="4">
    <source>
        <dbReference type="ARBA" id="ARBA00022692"/>
    </source>
</evidence>
<dbReference type="InterPro" id="IPR051447">
    <property type="entry name" value="Lipoprotein-release_system"/>
</dbReference>
<dbReference type="EMBL" id="AP014545">
    <property type="protein sequence ID" value="BBB24677.1"/>
    <property type="molecule type" value="Genomic_DNA"/>
</dbReference>
<name>A0A7R6SRP9_9GAMM</name>
<reference evidence="10 11" key="1">
    <citation type="journal article" date="2008" name="Int. J. Syst. Evol. Microbiol.">
        <title>Amphritea japonica sp. nov. and Amphritea balenae sp. nov., isolated from the sediment adjacent to sperm whale carcasses off Kagoshima, Japan.</title>
        <authorList>
            <person name="Miyazaki M."/>
            <person name="Nogi Y."/>
            <person name="Fujiwara Y."/>
            <person name="Kawato M."/>
            <person name="Nagahama T."/>
            <person name="Kubokawa K."/>
            <person name="Horikoshi K."/>
        </authorList>
    </citation>
    <scope>NUCLEOTIDE SEQUENCE [LARGE SCALE GENOMIC DNA]</scope>
    <source>
        <strain evidence="10 11">ATCC BAA-1530</strain>
    </source>
</reference>
<feature type="domain" description="MacB-like periplasmic core" evidence="9">
    <location>
        <begin position="423"/>
        <end position="614"/>
    </location>
</feature>
<feature type="transmembrane region" description="Helical" evidence="7">
    <location>
        <begin position="303"/>
        <end position="326"/>
    </location>
</feature>
<evidence type="ECO:0000313" key="11">
    <source>
        <dbReference type="Proteomes" id="UP000595663"/>
    </source>
</evidence>
<keyword evidence="4 7" id="KW-0812">Transmembrane</keyword>
<dbReference type="AlphaFoldDB" id="A0A7R6SRP9"/>
<dbReference type="GO" id="GO:0098797">
    <property type="term" value="C:plasma membrane protein complex"/>
    <property type="evidence" value="ECO:0007669"/>
    <property type="project" value="TreeGrafter"/>
</dbReference>
<evidence type="ECO:0000256" key="7">
    <source>
        <dbReference type="SAM" id="Phobius"/>
    </source>
</evidence>
<dbReference type="KEGG" id="ajp:AMJAP_0078"/>
<feature type="domain" description="ABC3 transporter permease C-terminal" evidence="8">
    <location>
        <begin position="647"/>
        <end position="755"/>
    </location>
</feature>
<feature type="transmembrane region" description="Helical" evidence="7">
    <location>
        <begin position="689"/>
        <end position="718"/>
    </location>
</feature>
<evidence type="ECO:0000259" key="9">
    <source>
        <dbReference type="Pfam" id="PF12704"/>
    </source>
</evidence>
<feature type="transmembrane region" description="Helical" evidence="7">
    <location>
        <begin position="646"/>
        <end position="668"/>
    </location>
</feature>
<gene>
    <name evidence="10" type="ORF">AMJAP_0078</name>
</gene>
<evidence type="ECO:0000256" key="3">
    <source>
        <dbReference type="ARBA" id="ARBA00022475"/>
    </source>
</evidence>
<dbReference type="PANTHER" id="PTHR30489:SF0">
    <property type="entry name" value="LIPOPROTEIN-RELEASING SYSTEM TRANSMEMBRANE PROTEIN LOLE"/>
    <property type="match status" value="1"/>
</dbReference>
<dbReference type="PANTHER" id="PTHR30489">
    <property type="entry name" value="LIPOPROTEIN-RELEASING SYSTEM TRANSMEMBRANE PROTEIN LOLE"/>
    <property type="match status" value="1"/>
</dbReference>
<accession>A0A7R6SRP9</accession>
<dbReference type="InterPro" id="IPR025857">
    <property type="entry name" value="MacB_PCD"/>
</dbReference>
<dbReference type="InterPro" id="IPR003838">
    <property type="entry name" value="ABC3_permease_C"/>
</dbReference>
<evidence type="ECO:0000313" key="10">
    <source>
        <dbReference type="EMBL" id="BBB24677.1"/>
    </source>
</evidence>
<dbReference type="Proteomes" id="UP000595663">
    <property type="component" value="Chromosome"/>
</dbReference>
<keyword evidence="6 7" id="KW-0472">Membrane</keyword>
<feature type="transmembrane region" description="Helical" evidence="7">
    <location>
        <begin position="419"/>
        <end position="443"/>
    </location>
</feature>
<proteinExistence type="inferred from homology"/>
<comment type="subcellular location">
    <subcellularLocation>
        <location evidence="1">Cell membrane</location>
        <topology evidence="1">Multi-pass membrane protein</topology>
    </subcellularLocation>
</comment>
<sequence length="773" mass="83257">MKGQVMAIALVIALGVLMLVMMNGLVRSLEDTRTAYYERHRLAQVFAPLQRAPQSLLDRIAELEGVTAVAGRVTGSALINIQGQPLPLSAQAVSLPDRGEARLNDIYLTSGRRPDPSHEDEIILLQDFARAHGLNPGDSLSATMHGARRAFRIVGLAQAPEFLYSAAPGEFVPDDARFAVIWMSQSALAAVYDMNGAFNQLLLGASADSSLPAMLDRVDTLLEPYGGLGAYGLADHVSNRFIEEEISGLRVSSRTVPPVFLAVAAFLLNIVVSRMIQAEREQIGLLKAFGYRDVEITLHYMKFVFVIAVGGALIGCLLGVLSGRSLAQVYQSYYKFPFLLFQVDPITFLIGVLVSILAAAAGGMVVLQSVFRLTPAVAMQPPAPADYSRSAALASFLKRFLDPPGRMVARRLLRQPGRAAGGVIGIAAGMSLAVAMLNVMSAFDRTLELSFSLIDRSDLSVSFVEPLSDKVLYELQSIDGVIEVEPVRTVAVLFSNGQHSYRGAVTGLPPAARLNRALDVRQQAIPLRTEGVVLAVALADILQVNPGDMLSLDVREGRQPQLQVPVTGVADSLIGSPAYMALDSLNRVLREPHRVSGAYLRIDSAKQDAIYRQIKLLPAIAGVSLKQEAREAFQTLIDTSAGAVRYLMAAIAGVITFGIVYNSARIAFAERARDLASLRVIGFTRGETAFVLLAELSIITLLALPLGGLLGYFLVFAISEGFSTDLYRVSAVFVPQSYGIAALAVIIAALLSGWLVKRDIDRIDLVSALKVRE</sequence>
<keyword evidence="5 7" id="KW-1133">Transmembrane helix</keyword>
<feature type="domain" description="MacB-like periplasmic core" evidence="9">
    <location>
        <begin position="9"/>
        <end position="219"/>
    </location>
</feature>
<evidence type="ECO:0000256" key="5">
    <source>
        <dbReference type="ARBA" id="ARBA00022989"/>
    </source>
</evidence>
<dbReference type="GO" id="GO:0044874">
    <property type="term" value="P:lipoprotein localization to outer membrane"/>
    <property type="evidence" value="ECO:0007669"/>
    <property type="project" value="TreeGrafter"/>
</dbReference>
<feature type="transmembrane region" description="Helical" evidence="7">
    <location>
        <begin position="346"/>
        <end position="367"/>
    </location>
</feature>
<protein>
    <submittedName>
        <fullName evidence="10">ABC transporter permease protein</fullName>
    </submittedName>
</protein>
<evidence type="ECO:0000259" key="8">
    <source>
        <dbReference type="Pfam" id="PF02687"/>
    </source>
</evidence>
<keyword evidence="3" id="KW-1003">Cell membrane</keyword>
<organism evidence="10 11">
    <name type="scientific">Amphritea japonica ATCC BAA-1530</name>
    <dbReference type="NCBI Taxonomy" id="1278309"/>
    <lineage>
        <taxon>Bacteria</taxon>
        <taxon>Pseudomonadati</taxon>
        <taxon>Pseudomonadota</taxon>
        <taxon>Gammaproteobacteria</taxon>
        <taxon>Oceanospirillales</taxon>
        <taxon>Oceanospirillaceae</taxon>
        <taxon>Amphritea</taxon>
    </lineage>
</organism>
<comment type="similarity">
    <text evidence="2">Belongs to the ABC-4 integral membrane protein family. LolC/E subfamily.</text>
</comment>
<feature type="transmembrane region" description="Helical" evidence="7">
    <location>
        <begin position="738"/>
        <end position="756"/>
    </location>
</feature>